<dbReference type="EMBL" id="SGWQ01000004">
    <property type="protein sequence ID" value="RZS39124.1"/>
    <property type="molecule type" value="Genomic_DNA"/>
</dbReference>
<evidence type="ECO:0000313" key="1">
    <source>
        <dbReference type="EMBL" id="RZS39124.1"/>
    </source>
</evidence>
<accession>A0A4Q7KRI6</accession>
<reference evidence="1 2" key="1">
    <citation type="submission" date="2019-02" db="EMBL/GenBank/DDBJ databases">
        <title>Genomic Encyclopedia of Type Strains, Phase IV (KMG-IV): sequencing the most valuable type-strain genomes for metagenomic binning, comparative biology and taxonomic classification.</title>
        <authorList>
            <person name="Goeker M."/>
        </authorList>
    </citation>
    <scope>NUCLEOTIDE SEQUENCE [LARGE SCALE GENOMIC DNA]</scope>
    <source>
        <strain evidence="1 2">DSM 101727</strain>
    </source>
</reference>
<organism evidence="1 2">
    <name type="scientific">Herbihabitans rhizosphaerae</name>
    <dbReference type="NCBI Taxonomy" id="1872711"/>
    <lineage>
        <taxon>Bacteria</taxon>
        <taxon>Bacillati</taxon>
        <taxon>Actinomycetota</taxon>
        <taxon>Actinomycetes</taxon>
        <taxon>Pseudonocardiales</taxon>
        <taxon>Pseudonocardiaceae</taxon>
        <taxon>Herbihabitans</taxon>
    </lineage>
</organism>
<protein>
    <submittedName>
        <fullName evidence="1">Uncharacterized protein</fullName>
    </submittedName>
</protein>
<comment type="caution">
    <text evidence="1">The sequence shown here is derived from an EMBL/GenBank/DDBJ whole genome shotgun (WGS) entry which is preliminary data.</text>
</comment>
<sequence>MKTLTFTALDGTTKTGEYWSPGPRPRTVWLLVDGGGTAAVHKDKGTEIVPPADPRFVERRGCRCTRLLGFKECSQDCAAVAQDWARNEYLSGFRYAPAPILARETARAVALFDLGV</sequence>
<name>A0A4Q7KRI6_9PSEU</name>
<gene>
    <name evidence="1" type="ORF">EV193_104338</name>
</gene>
<evidence type="ECO:0000313" key="2">
    <source>
        <dbReference type="Proteomes" id="UP000294257"/>
    </source>
</evidence>
<keyword evidence="2" id="KW-1185">Reference proteome</keyword>
<dbReference type="RefSeq" id="WP_130344696.1">
    <property type="nucleotide sequence ID" value="NZ_SGWQ01000004.1"/>
</dbReference>
<dbReference type="Proteomes" id="UP000294257">
    <property type="component" value="Unassembled WGS sequence"/>
</dbReference>
<proteinExistence type="predicted"/>
<dbReference type="AlphaFoldDB" id="A0A4Q7KRI6"/>